<dbReference type="KEGG" id="vg:3294219"/>
<organismHost>
    <name type="scientific">Prochlorococcus</name>
    <dbReference type="NCBI Taxonomy" id="1218"/>
</organismHost>
<evidence type="ECO:0000313" key="1">
    <source>
        <dbReference type="EMBL" id="AAX44427.1"/>
    </source>
</evidence>
<name>Q58MV5_BPPRM</name>
<gene>
    <name evidence="2" type="ORF">PCMG_00049</name>
    <name evidence="1" type="ORF">PSSM2_049</name>
</gene>
<evidence type="ECO:0000313" key="2">
    <source>
        <dbReference type="EMBL" id="ACY75925.1"/>
    </source>
</evidence>
<sequence>MGMIRNWIKEIIKEALVEWESEVSYLGRPGYEWNGENWVPKKEDKHPTWTLDQFQE</sequence>
<proteinExistence type="predicted"/>
<reference evidence="2 4" key="2">
    <citation type="submission" date="2009-10" db="EMBL/GenBank/DDBJ databases">
        <title>The Genome Sequence of Prochlorococcus phage P-SSM2.</title>
        <authorList>
            <consortium name="The Broad Institute Genome Sequencing Platform"/>
            <person name="Henn M.R."/>
            <person name="Sullivan M.S."/>
            <person name="Osburne M.S."/>
            <person name="Levin J."/>
            <person name="Malboeuf C."/>
            <person name="Casali M."/>
            <person name="Russ C."/>
            <person name="Lennon N."/>
            <person name="Chapman S.B."/>
            <person name="Erlich R."/>
            <person name="Young S.K."/>
            <person name="Koehrsen M."/>
            <person name="Yandava C."/>
            <person name="Zeng Q."/>
            <person name="Alvarado L."/>
            <person name="Anderson S."/>
            <person name="Berlin A."/>
            <person name="Borenstein D."/>
            <person name="Chen Z."/>
            <person name="Engels R."/>
            <person name="Freedman E."/>
            <person name="Gellesch M."/>
            <person name="Goldberg J."/>
            <person name="Green L."/>
            <person name="Griggs A."/>
            <person name="Gujja S."/>
            <person name="Heilman E.R."/>
            <person name="Heiman D."/>
            <person name="Hepburn T."/>
            <person name="Howarth C."/>
            <person name="Jen D."/>
            <person name="Larson L."/>
            <person name="Lewis B."/>
            <person name="Mehta T."/>
            <person name="Park D."/>
            <person name="Pearson M."/>
            <person name="Richards J."/>
            <person name="Rizzolo K."/>
            <person name="Roberts A."/>
            <person name="Ryan E."/>
            <person name="Saif S."/>
            <person name="Shea T."/>
            <person name="Shenoy N."/>
            <person name="Sisk P."/>
            <person name="Stolte C."/>
            <person name="Sykes S."/>
            <person name="Walk T."/>
            <person name="White J."/>
            <person name="Yu Q."/>
            <person name="Coleman M.L."/>
            <person name="Huang K.H."/>
            <person name="Weigele P.R."/>
            <person name="DeFrancesco A.S."/>
            <person name="Kern S.E."/>
            <person name="Thompson L.R."/>
            <person name="Fu R."/>
            <person name="Hombeck B."/>
            <person name="Chisholm S.W."/>
            <person name="Haas B."/>
            <person name="Nusbaum C."/>
            <person name="Birren B."/>
        </authorList>
    </citation>
    <scope>NUCLEOTIDE SEQUENCE [LARGE SCALE GENOMIC DNA]</scope>
    <source>
        <strain evidence="2">P-SSM2</strain>
    </source>
</reference>
<reference evidence="1 3" key="1">
    <citation type="journal article" date="2005" name="PLoS Biol.">
        <title>Three Prochlorococcus cyanophage genomes: signature features and ecological interpretations.</title>
        <authorList>
            <person name="Sullivan M.B."/>
            <person name="Coleman M.L."/>
            <person name="Weigele P."/>
            <person name="Rohwer F."/>
            <person name="Chisholm S.W."/>
        </authorList>
    </citation>
    <scope>NUCLEOTIDE SEQUENCE</scope>
</reference>
<dbReference type="EMBL" id="GU071092">
    <property type="protein sequence ID" value="ACY75925.1"/>
    <property type="molecule type" value="Genomic_DNA"/>
</dbReference>
<keyword evidence="3" id="KW-1185">Reference proteome</keyword>
<dbReference type="GeneID" id="3294219"/>
<protein>
    <submittedName>
        <fullName evidence="1">Uncharacterized protein</fullName>
    </submittedName>
</protein>
<evidence type="ECO:0000313" key="4">
    <source>
        <dbReference type="Proteomes" id="UP000013923"/>
    </source>
</evidence>
<evidence type="ECO:0000313" key="3">
    <source>
        <dbReference type="Proteomes" id="UP000000991"/>
    </source>
</evidence>
<reference evidence="1 3" key="3">
    <citation type="journal article" date="2010" name="Environ. Microbiol.">
        <title>Genomic analysis of oceanic cyanobacterial myoviruses compared with T4-like myoviruses from diverse hosts and environments.</title>
        <authorList>
            <person name="Sullivan M.B."/>
            <person name="Huang K.H."/>
            <person name="Ignacio-Espinoza J.C."/>
            <person name="Berlin A.M."/>
            <person name="Kelly L."/>
            <person name="Weigele P.R."/>
            <person name="DeFrancesco A.S."/>
            <person name="Kern S.E."/>
            <person name="Thompson L.R."/>
            <person name="Young S."/>
            <person name="Yandava C."/>
            <person name="Fu R."/>
            <person name="Krastins B."/>
            <person name="Chase M."/>
            <person name="Sarracino D."/>
            <person name="Osburne M.S."/>
            <person name="Henn M.R."/>
            <person name="Chisholm S.W."/>
        </authorList>
    </citation>
    <scope>NUCLEOTIDE SEQUENCE [LARGE SCALE GENOMIC DNA]</scope>
</reference>
<dbReference type="Proteomes" id="UP000013923">
    <property type="component" value="Genome"/>
</dbReference>
<dbReference type="EMBL" id="AY939844">
    <property type="protein sequence ID" value="AAX44427.1"/>
    <property type="molecule type" value="Genomic_DNA"/>
</dbReference>
<dbReference type="RefSeq" id="YP_214281.1">
    <property type="nucleotide sequence ID" value="NC_006883.2"/>
</dbReference>
<organism evidence="1 3">
    <name type="scientific">Prochlorococcus phage P-SSM2</name>
    <dbReference type="NCBI Taxonomy" id="268746"/>
    <lineage>
        <taxon>Viruses</taxon>
        <taxon>Duplodnaviria</taxon>
        <taxon>Heunggongvirae</taxon>
        <taxon>Uroviricota</taxon>
        <taxon>Caudoviricetes</taxon>
        <taxon>Pantevenvirales</taxon>
        <taxon>Kyanoviridae</taxon>
        <taxon>Salacisavirus</taxon>
        <taxon>Salacisavirus pssm2</taxon>
    </lineage>
</organism>
<accession>Q58MV5</accession>
<dbReference type="Proteomes" id="UP000000991">
    <property type="component" value="Segment"/>
</dbReference>